<proteinExistence type="predicted"/>
<sequence length="213" mass="23613">MDLLPDRFKAEKRSVYETPEVLHLVSGPDLFGMVCIVKKTPELSHASNEKLTYFASLGLGMRQSVGDARISMNSDAAEDAGTPQMQAKNIKYHTLDAYKDLKLHVSRKVVAVATRIPLKSYYDGIQNESSQDQIKVFLSSDEGSIYVSHGISKDSLLGGAVGLRIPLGTIIRLGTNPEEGSCFVYNSSDFIMSYALYCWFMFHEKTKTGFGPR</sequence>
<dbReference type="PANTHER" id="PTHR45286:SF1">
    <property type="entry name" value="CHAPERONE DNAJ-DOMAIN SUPERFAMILY PROTEIN"/>
    <property type="match status" value="1"/>
</dbReference>
<gene>
    <name evidence="1" type="ORF">CK203_078859</name>
</gene>
<accession>A0A438FBV3</accession>
<name>A0A438FBV3_VITVI</name>
<organism evidence="1 2">
    <name type="scientific">Vitis vinifera</name>
    <name type="common">Grape</name>
    <dbReference type="NCBI Taxonomy" id="29760"/>
    <lineage>
        <taxon>Eukaryota</taxon>
        <taxon>Viridiplantae</taxon>
        <taxon>Streptophyta</taxon>
        <taxon>Embryophyta</taxon>
        <taxon>Tracheophyta</taxon>
        <taxon>Spermatophyta</taxon>
        <taxon>Magnoliopsida</taxon>
        <taxon>eudicotyledons</taxon>
        <taxon>Gunneridae</taxon>
        <taxon>Pentapetalae</taxon>
        <taxon>rosids</taxon>
        <taxon>Vitales</taxon>
        <taxon>Vitaceae</taxon>
        <taxon>Viteae</taxon>
        <taxon>Vitis</taxon>
    </lineage>
</organism>
<evidence type="ECO:0000313" key="1">
    <source>
        <dbReference type="EMBL" id="RVW57459.1"/>
    </source>
</evidence>
<dbReference type="AlphaFoldDB" id="A0A438FBV3"/>
<dbReference type="Proteomes" id="UP000288805">
    <property type="component" value="Unassembled WGS sequence"/>
</dbReference>
<comment type="caution">
    <text evidence="1">The sequence shown here is derived from an EMBL/GenBank/DDBJ whole genome shotgun (WGS) entry which is preliminary data.</text>
</comment>
<evidence type="ECO:0000313" key="2">
    <source>
        <dbReference type="Proteomes" id="UP000288805"/>
    </source>
</evidence>
<dbReference type="PANTHER" id="PTHR45286">
    <property type="entry name" value="CHAPERONE DNAJ-DOMAIN SUPERFAMILY PROTEIN"/>
    <property type="match status" value="1"/>
</dbReference>
<reference evidence="1 2" key="1">
    <citation type="journal article" date="2018" name="PLoS Genet.">
        <title>Population sequencing reveals clonal diversity and ancestral inbreeding in the grapevine cultivar Chardonnay.</title>
        <authorList>
            <person name="Roach M.J."/>
            <person name="Johnson D.L."/>
            <person name="Bohlmann J."/>
            <person name="van Vuuren H.J."/>
            <person name="Jones S.J."/>
            <person name="Pretorius I.S."/>
            <person name="Schmidt S.A."/>
            <person name="Borneman A.R."/>
        </authorList>
    </citation>
    <scope>NUCLEOTIDE SEQUENCE [LARGE SCALE GENOMIC DNA]</scope>
    <source>
        <strain evidence="2">cv. Chardonnay</strain>
        <tissue evidence="1">Leaf</tissue>
    </source>
</reference>
<dbReference type="EMBL" id="QGNW01001055">
    <property type="protein sequence ID" value="RVW57459.1"/>
    <property type="molecule type" value="Genomic_DNA"/>
</dbReference>
<protein>
    <submittedName>
        <fullName evidence="1">Uncharacterized protein</fullName>
    </submittedName>
</protein>